<dbReference type="RefSeq" id="WP_010767333.1">
    <property type="nucleotide sequence ID" value="NZ_ASWE01000004.1"/>
</dbReference>
<dbReference type="NCBIfam" id="NF005585">
    <property type="entry name" value="PRK07283.1"/>
    <property type="match status" value="1"/>
</dbReference>
<evidence type="ECO:0000259" key="1">
    <source>
        <dbReference type="Pfam" id="PF01248"/>
    </source>
</evidence>
<dbReference type="EMBL" id="AJAT01000008">
    <property type="protein sequence ID" value="EOL47657.1"/>
    <property type="molecule type" value="Genomic_DNA"/>
</dbReference>
<name>R3WJN2_9ENTE</name>
<dbReference type="eggNOG" id="COG1358">
    <property type="taxonomic scope" value="Bacteria"/>
</dbReference>
<comment type="caution">
    <text evidence="2">The sequence shown here is derived from an EMBL/GenBank/DDBJ whole genome shotgun (WGS) entry which is preliminary data.</text>
</comment>
<dbReference type="Gene3D" id="3.30.1330.30">
    <property type="match status" value="1"/>
</dbReference>
<dbReference type="InterPro" id="IPR004038">
    <property type="entry name" value="Ribosomal_eL8/eL30/eS12/Gad45"/>
</dbReference>
<evidence type="ECO:0000313" key="3">
    <source>
        <dbReference type="Proteomes" id="UP000013785"/>
    </source>
</evidence>
<dbReference type="PATRIC" id="fig|1158610.3.peg.636"/>
<proteinExistence type="predicted"/>
<dbReference type="SUPFAM" id="SSF55315">
    <property type="entry name" value="L30e-like"/>
    <property type="match status" value="1"/>
</dbReference>
<keyword evidence="2" id="KW-0687">Ribonucleoprotein</keyword>
<keyword evidence="2" id="KW-0689">Ribosomal protein</keyword>
<dbReference type="Proteomes" id="UP000013785">
    <property type="component" value="Unassembled WGS sequence"/>
</dbReference>
<dbReference type="InterPro" id="IPR029064">
    <property type="entry name" value="Ribosomal_eL30-like_sf"/>
</dbReference>
<dbReference type="HOGENOM" id="CLU_157804_5_0_9"/>
<dbReference type="Pfam" id="PF01248">
    <property type="entry name" value="Ribosomal_L7Ae"/>
    <property type="match status" value="1"/>
</dbReference>
<gene>
    <name evidence="2" type="ORF">UC3_00660</name>
</gene>
<keyword evidence="3" id="KW-1185">Reference proteome</keyword>
<evidence type="ECO:0000313" key="2">
    <source>
        <dbReference type="EMBL" id="EOL47657.1"/>
    </source>
</evidence>
<organism evidence="2 3">
    <name type="scientific">Enterococcus phoeniculicola ATCC BAA-412</name>
    <dbReference type="NCBI Taxonomy" id="1158610"/>
    <lineage>
        <taxon>Bacteria</taxon>
        <taxon>Bacillati</taxon>
        <taxon>Bacillota</taxon>
        <taxon>Bacilli</taxon>
        <taxon>Lactobacillales</taxon>
        <taxon>Enterococcaceae</taxon>
        <taxon>Enterococcus</taxon>
    </lineage>
</organism>
<dbReference type="AlphaFoldDB" id="R3WJN2"/>
<accession>R3WJN2</accession>
<dbReference type="STRING" id="154621.RV11_GL000461"/>
<reference evidence="2 3" key="1">
    <citation type="submission" date="2013-02" db="EMBL/GenBank/DDBJ databases">
        <title>The Genome Sequence of Enterococcus phoeniculicola BAA-412.</title>
        <authorList>
            <consortium name="The Broad Institute Genome Sequencing Platform"/>
            <consortium name="The Broad Institute Genome Sequencing Center for Infectious Disease"/>
            <person name="Earl A.M."/>
            <person name="Gilmore M.S."/>
            <person name="Lebreton F."/>
            <person name="Walker B."/>
            <person name="Young S.K."/>
            <person name="Zeng Q."/>
            <person name="Gargeya S."/>
            <person name="Fitzgerald M."/>
            <person name="Haas B."/>
            <person name="Abouelleil A."/>
            <person name="Alvarado L."/>
            <person name="Arachchi H.M."/>
            <person name="Berlin A.M."/>
            <person name="Chapman S.B."/>
            <person name="Dewar J."/>
            <person name="Goldberg J."/>
            <person name="Griggs A."/>
            <person name="Gujja S."/>
            <person name="Hansen M."/>
            <person name="Howarth C."/>
            <person name="Imamovic A."/>
            <person name="Larimer J."/>
            <person name="McCowan C."/>
            <person name="Murphy C."/>
            <person name="Neiman D."/>
            <person name="Pearson M."/>
            <person name="Priest M."/>
            <person name="Roberts A."/>
            <person name="Saif S."/>
            <person name="Shea T."/>
            <person name="Sisk P."/>
            <person name="Sykes S."/>
            <person name="Wortman J."/>
            <person name="Nusbaum C."/>
            <person name="Birren B."/>
        </authorList>
    </citation>
    <scope>NUCLEOTIDE SEQUENCE [LARGE SCALE GENOMIC DNA]</scope>
    <source>
        <strain evidence="2 3">ATCC BAA-412</strain>
    </source>
</reference>
<sequence length="101" mass="11284">MTNDQKALNMLGLAMRAGKLVTGEEMTIQDIRRQKSKLVFVASDASENTRKKLQDKSSHYEVTCLESFTHEELSQAIGKARMVIGINDQGFAKKIKELILG</sequence>
<dbReference type="GO" id="GO:0005840">
    <property type="term" value="C:ribosome"/>
    <property type="evidence" value="ECO:0007669"/>
    <property type="project" value="UniProtKB-KW"/>
</dbReference>
<feature type="domain" description="Ribosomal protein eL8/eL30/eS12/Gadd45" evidence="1">
    <location>
        <begin position="7"/>
        <end position="89"/>
    </location>
</feature>
<dbReference type="OrthoDB" id="9794863at2"/>
<protein>
    <submittedName>
        <fullName evidence="2">50S ribosomal protein L7Ae</fullName>
    </submittedName>
</protein>